<feature type="chain" id="PRO_5020330354" evidence="1">
    <location>
        <begin position="34"/>
        <end position="204"/>
    </location>
</feature>
<protein>
    <submittedName>
        <fullName evidence="3">Chalcone isomerase-like protein</fullName>
    </submittedName>
</protein>
<dbReference type="RefSeq" id="WP_133605617.1">
    <property type="nucleotide sequence ID" value="NZ_SNXW01000001.1"/>
</dbReference>
<proteinExistence type="predicted"/>
<keyword evidence="3" id="KW-0413">Isomerase</keyword>
<keyword evidence="1" id="KW-0732">Signal</keyword>
<feature type="signal peptide" evidence="1">
    <location>
        <begin position="1"/>
        <end position="33"/>
    </location>
</feature>
<evidence type="ECO:0000259" key="2">
    <source>
        <dbReference type="Pfam" id="PF16036"/>
    </source>
</evidence>
<gene>
    <name evidence="3" type="ORF">EV672_10169</name>
</gene>
<dbReference type="InterPro" id="IPR016087">
    <property type="entry name" value="Chalcone_isomerase"/>
</dbReference>
<dbReference type="SUPFAM" id="SSF54626">
    <property type="entry name" value="Chalcone isomerase"/>
    <property type="match status" value="1"/>
</dbReference>
<dbReference type="OrthoDB" id="9795336at2"/>
<dbReference type="InterPro" id="IPR036298">
    <property type="entry name" value="Chalcone_isomerase_sf"/>
</dbReference>
<organism evidence="3 4">
    <name type="scientific">Aquabacterium commune</name>
    <dbReference type="NCBI Taxonomy" id="70586"/>
    <lineage>
        <taxon>Bacteria</taxon>
        <taxon>Pseudomonadati</taxon>
        <taxon>Pseudomonadota</taxon>
        <taxon>Betaproteobacteria</taxon>
        <taxon>Burkholderiales</taxon>
        <taxon>Aquabacterium</taxon>
    </lineage>
</organism>
<sequence>MDSISWRLRAMRQLAVATLLTALSGAWLGHACAATLDGQQFDDTAVLSDRTLRLNGLGLRGVAWVKAFVAGLYLPAPTRDSVQVLTMPGPKRLRLKIMLDAPSHELTKSLTSRIARNETEAAQAQMEDRLTRLAAHLDSMGDLRVGDTIDIDFVPERGTVLRLNERFVGTPVVGDDLYRSVLKIFVGDKPVDKRLKEGLLGGGV</sequence>
<reference evidence="3 4" key="1">
    <citation type="submission" date="2019-03" db="EMBL/GenBank/DDBJ databases">
        <title>Genomic Encyclopedia of Type Strains, Phase IV (KMG-IV): sequencing the most valuable type-strain genomes for metagenomic binning, comparative biology and taxonomic classification.</title>
        <authorList>
            <person name="Goeker M."/>
        </authorList>
    </citation>
    <scope>NUCLEOTIDE SEQUENCE [LARGE SCALE GENOMIC DNA]</scope>
    <source>
        <strain evidence="3 4">DSM 11901</strain>
    </source>
</reference>
<dbReference type="Pfam" id="PF16036">
    <property type="entry name" value="Chalcone_3"/>
    <property type="match status" value="1"/>
</dbReference>
<name>A0A4R6RPB9_9BURK</name>
<evidence type="ECO:0000256" key="1">
    <source>
        <dbReference type="SAM" id="SignalP"/>
    </source>
</evidence>
<dbReference type="Proteomes" id="UP000294593">
    <property type="component" value="Unassembled WGS sequence"/>
</dbReference>
<keyword evidence="4" id="KW-1185">Reference proteome</keyword>
<dbReference type="GO" id="GO:0016872">
    <property type="term" value="F:intramolecular lyase activity"/>
    <property type="evidence" value="ECO:0007669"/>
    <property type="project" value="InterPro"/>
</dbReference>
<dbReference type="EMBL" id="SNXW01000001">
    <property type="protein sequence ID" value="TDP87937.1"/>
    <property type="molecule type" value="Genomic_DNA"/>
</dbReference>
<dbReference type="AlphaFoldDB" id="A0A4R6RPB9"/>
<feature type="domain" description="Chalcone isomerase" evidence="2">
    <location>
        <begin position="33"/>
        <end position="201"/>
    </location>
</feature>
<comment type="caution">
    <text evidence="3">The sequence shown here is derived from an EMBL/GenBank/DDBJ whole genome shotgun (WGS) entry which is preliminary data.</text>
</comment>
<evidence type="ECO:0000313" key="4">
    <source>
        <dbReference type="Proteomes" id="UP000294593"/>
    </source>
</evidence>
<accession>A0A4R6RPB9</accession>
<evidence type="ECO:0000313" key="3">
    <source>
        <dbReference type="EMBL" id="TDP87937.1"/>
    </source>
</evidence>
<dbReference type="InterPro" id="IPR016088">
    <property type="entry name" value="Chalcone_isomerase_3-sand"/>
</dbReference>
<dbReference type="Gene3D" id="3.50.70.10">
    <property type="match status" value="1"/>
</dbReference>